<evidence type="ECO:0000313" key="1">
    <source>
        <dbReference type="EMBL" id="OEF94273.1"/>
    </source>
</evidence>
<organism evidence="1 2">
    <name type="scientific">Vibrio splendidus 12E03</name>
    <dbReference type="NCBI Taxonomy" id="1191305"/>
    <lineage>
        <taxon>Bacteria</taxon>
        <taxon>Pseudomonadati</taxon>
        <taxon>Pseudomonadota</taxon>
        <taxon>Gammaproteobacteria</taxon>
        <taxon>Vibrionales</taxon>
        <taxon>Vibrionaceae</taxon>
        <taxon>Vibrio</taxon>
    </lineage>
</organism>
<comment type="caution">
    <text evidence="1">The sequence shown here is derived from an EMBL/GenBank/DDBJ whole genome shotgun (WGS) entry which is preliminary data.</text>
</comment>
<protein>
    <submittedName>
        <fullName evidence="1">Uncharacterized protein</fullName>
    </submittedName>
</protein>
<accession>A0A1E5FVS8</accession>
<dbReference type="Proteomes" id="UP000094802">
    <property type="component" value="Unassembled WGS sequence"/>
</dbReference>
<reference evidence="1 2" key="1">
    <citation type="journal article" date="2012" name="Science">
        <title>Ecological populations of bacteria act as socially cohesive units of antibiotic production and resistance.</title>
        <authorList>
            <person name="Cordero O.X."/>
            <person name="Wildschutte H."/>
            <person name="Kirkup B."/>
            <person name="Proehl S."/>
            <person name="Ngo L."/>
            <person name="Hussain F."/>
            <person name="Le Roux F."/>
            <person name="Mincer T."/>
            <person name="Polz M.F."/>
        </authorList>
    </citation>
    <scope>NUCLEOTIDE SEQUENCE [LARGE SCALE GENOMIC DNA]</scope>
    <source>
        <strain evidence="1 2">12E03</strain>
    </source>
</reference>
<dbReference type="AlphaFoldDB" id="A0A1E5FVS8"/>
<proteinExistence type="predicted"/>
<name>A0A1E5FVS8_VIBSP</name>
<dbReference type="EMBL" id="AJZD02000070">
    <property type="protein sequence ID" value="OEF94273.1"/>
    <property type="molecule type" value="Genomic_DNA"/>
</dbReference>
<evidence type="ECO:0000313" key="2">
    <source>
        <dbReference type="Proteomes" id="UP000094802"/>
    </source>
</evidence>
<sequence>MFDQADIADIADIADVITGTASVNKVLLDGYFDSIAVGELRSKPEDMCSCGVRRTSNLLMIMI</sequence>
<gene>
    <name evidence="1" type="ORF">A142_18015</name>
</gene>